<gene>
    <name evidence="2" type="ORF">AN221_32405</name>
</gene>
<feature type="region of interest" description="Disordered" evidence="1">
    <location>
        <begin position="48"/>
        <end position="71"/>
    </location>
</feature>
<dbReference type="RefSeq" id="WP_070203858.1">
    <property type="nucleotide sequence ID" value="NZ_LJGZ01000103.1"/>
</dbReference>
<evidence type="ECO:0000313" key="3">
    <source>
        <dbReference type="Proteomes" id="UP000175971"/>
    </source>
</evidence>
<organism evidence="2 3">
    <name type="scientific">Streptomyces nanshensis</name>
    <dbReference type="NCBI Taxonomy" id="518642"/>
    <lineage>
        <taxon>Bacteria</taxon>
        <taxon>Bacillati</taxon>
        <taxon>Actinomycetota</taxon>
        <taxon>Actinomycetes</taxon>
        <taxon>Kitasatosporales</taxon>
        <taxon>Streptomycetaceae</taxon>
        <taxon>Streptomyces</taxon>
    </lineage>
</organism>
<keyword evidence="3" id="KW-1185">Reference proteome</keyword>
<accession>A0A1E7LJC1</accession>
<feature type="compositionally biased region" description="Polar residues" evidence="1">
    <location>
        <begin position="52"/>
        <end position="61"/>
    </location>
</feature>
<dbReference type="Proteomes" id="UP000175971">
    <property type="component" value="Unassembled WGS sequence"/>
</dbReference>
<proteinExistence type="predicted"/>
<dbReference type="EMBL" id="LJGZ01000103">
    <property type="protein sequence ID" value="OEV16315.1"/>
    <property type="molecule type" value="Genomic_DNA"/>
</dbReference>
<protein>
    <submittedName>
        <fullName evidence="2">Uncharacterized protein</fullName>
    </submittedName>
</protein>
<evidence type="ECO:0000256" key="1">
    <source>
        <dbReference type="SAM" id="MobiDB-lite"/>
    </source>
</evidence>
<dbReference type="OrthoDB" id="4310996at2"/>
<reference evidence="2 3" key="1">
    <citation type="journal article" date="2016" name="Front. Microbiol.">
        <title>Comparative Genomics Analysis of Streptomyces Species Reveals Their Adaptation to the Marine Environment and Their Diversity at the Genomic Level.</title>
        <authorList>
            <person name="Tian X."/>
            <person name="Zhang Z."/>
            <person name="Yang T."/>
            <person name="Chen M."/>
            <person name="Li J."/>
            <person name="Chen F."/>
            <person name="Yang J."/>
            <person name="Li W."/>
            <person name="Zhang B."/>
            <person name="Zhang Z."/>
            <person name="Wu J."/>
            <person name="Zhang C."/>
            <person name="Long L."/>
            <person name="Xiao J."/>
        </authorList>
    </citation>
    <scope>NUCLEOTIDE SEQUENCE [LARGE SCALE GENOMIC DNA]</scope>
    <source>
        <strain evidence="2 3">SCSIO M10372</strain>
    </source>
</reference>
<evidence type="ECO:0000313" key="2">
    <source>
        <dbReference type="EMBL" id="OEV16315.1"/>
    </source>
</evidence>
<dbReference type="AlphaFoldDB" id="A0A1E7LJC1"/>
<sequence length="71" mass="8156">MIQPGQTYRSADPRGGPRIRIVRYEPGWNRAYVVDAYDSKRPRRVLARNLHASPTTKNGTPRRTGYVLEDT</sequence>
<comment type="caution">
    <text evidence="2">The sequence shown here is derived from an EMBL/GenBank/DDBJ whole genome shotgun (WGS) entry which is preliminary data.</text>
</comment>
<name>A0A1E7LJC1_9ACTN</name>